<dbReference type="Gene3D" id="1.25.40.10">
    <property type="entry name" value="Tetratricopeptide repeat domain"/>
    <property type="match status" value="1"/>
</dbReference>
<dbReference type="PROSITE" id="PS51698">
    <property type="entry name" value="U_BOX"/>
    <property type="match status" value="1"/>
</dbReference>
<feature type="non-terminal residue" evidence="3">
    <location>
        <position position="354"/>
    </location>
</feature>
<dbReference type="InterPro" id="IPR003613">
    <property type="entry name" value="Ubox_domain"/>
</dbReference>
<keyword evidence="4" id="KW-1185">Reference proteome</keyword>
<evidence type="ECO:0000259" key="1">
    <source>
        <dbReference type="PROSITE" id="PS50800"/>
    </source>
</evidence>
<protein>
    <submittedName>
        <fullName evidence="3">Sel1 domain protein repeat-containing protein (Partial)</fullName>
    </submittedName>
</protein>
<feature type="domain" description="U-box" evidence="2">
    <location>
        <begin position="144"/>
        <end position="221"/>
    </location>
</feature>
<dbReference type="SUPFAM" id="SSF57850">
    <property type="entry name" value="RING/U-box"/>
    <property type="match status" value="1"/>
</dbReference>
<dbReference type="GO" id="GO:0016567">
    <property type="term" value="P:protein ubiquitination"/>
    <property type="evidence" value="ECO:0007669"/>
    <property type="project" value="InterPro"/>
</dbReference>
<dbReference type="SMART" id="SM00671">
    <property type="entry name" value="SEL1"/>
    <property type="match status" value="2"/>
</dbReference>
<dbReference type="InterPro" id="IPR011990">
    <property type="entry name" value="TPR-like_helical_dom_sf"/>
</dbReference>
<dbReference type="InterPro" id="IPR052085">
    <property type="entry name" value="WD-SAM-U-box"/>
</dbReference>
<accession>A0A9N8E8N3</accession>
<dbReference type="InterPro" id="IPR003034">
    <property type="entry name" value="SAP_dom"/>
</dbReference>
<dbReference type="SUPFAM" id="SSF81901">
    <property type="entry name" value="HCP-like"/>
    <property type="match status" value="1"/>
</dbReference>
<evidence type="ECO:0000313" key="4">
    <source>
        <dbReference type="Proteomes" id="UP001153069"/>
    </source>
</evidence>
<dbReference type="EMBL" id="CAICTM010000792">
    <property type="protein sequence ID" value="CAB9516587.1"/>
    <property type="molecule type" value="Genomic_DNA"/>
</dbReference>
<feature type="domain" description="SAP" evidence="1">
    <location>
        <begin position="97"/>
        <end position="131"/>
    </location>
</feature>
<dbReference type="PROSITE" id="PS50800">
    <property type="entry name" value="SAP"/>
    <property type="match status" value="1"/>
</dbReference>
<dbReference type="InterPro" id="IPR036361">
    <property type="entry name" value="SAP_dom_sf"/>
</dbReference>
<dbReference type="PANTHER" id="PTHR46573:SF1">
    <property type="entry name" value="WD REPEAT, SAM AND U-BOX DOMAIN-CONTAINING PROTEIN 1"/>
    <property type="match status" value="1"/>
</dbReference>
<gene>
    <name evidence="3" type="ORF">SEMRO_793_G203310.1</name>
</gene>
<reference evidence="3" key="1">
    <citation type="submission" date="2020-06" db="EMBL/GenBank/DDBJ databases">
        <authorList>
            <consortium name="Plant Systems Biology data submission"/>
        </authorList>
    </citation>
    <scope>NUCLEOTIDE SEQUENCE</scope>
    <source>
        <strain evidence="3">D6</strain>
    </source>
</reference>
<dbReference type="CDD" id="cd16655">
    <property type="entry name" value="RING-Ubox_WDSUB1-like"/>
    <property type="match status" value="1"/>
</dbReference>
<dbReference type="Proteomes" id="UP001153069">
    <property type="component" value="Unassembled WGS sequence"/>
</dbReference>
<organism evidence="3 4">
    <name type="scientific">Seminavis robusta</name>
    <dbReference type="NCBI Taxonomy" id="568900"/>
    <lineage>
        <taxon>Eukaryota</taxon>
        <taxon>Sar</taxon>
        <taxon>Stramenopiles</taxon>
        <taxon>Ochrophyta</taxon>
        <taxon>Bacillariophyta</taxon>
        <taxon>Bacillariophyceae</taxon>
        <taxon>Bacillariophycidae</taxon>
        <taxon>Naviculales</taxon>
        <taxon>Naviculaceae</taxon>
        <taxon>Seminavis</taxon>
    </lineage>
</organism>
<evidence type="ECO:0000313" key="3">
    <source>
        <dbReference type="EMBL" id="CAB9516587.1"/>
    </source>
</evidence>
<dbReference type="Pfam" id="PF04564">
    <property type="entry name" value="U-box"/>
    <property type="match status" value="1"/>
</dbReference>
<dbReference type="SMART" id="SM00504">
    <property type="entry name" value="Ubox"/>
    <property type="match status" value="1"/>
</dbReference>
<dbReference type="Gene3D" id="3.30.40.10">
    <property type="entry name" value="Zinc/RING finger domain, C3HC4 (zinc finger)"/>
    <property type="match status" value="1"/>
</dbReference>
<dbReference type="Pfam" id="PF08238">
    <property type="entry name" value="Sel1"/>
    <property type="match status" value="3"/>
</dbReference>
<comment type="caution">
    <text evidence="3">The sequence shown here is derived from an EMBL/GenBank/DDBJ whole genome shotgun (WGS) entry which is preliminary data.</text>
</comment>
<dbReference type="InterPro" id="IPR013083">
    <property type="entry name" value="Znf_RING/FYVE/PHD"/>
</dbReference>
<dbReference type="InterPro" id="IPR006597">
    <property type="entry name" value="Sel1-like"/>
</dbReference>
<dbReference type="Gene3D" id="1.10.720.30">
    <property type="entry name" value="SAP domain"/>
    <property type="match status" value="1"/>
</dbReference>
<evidence type="ECO:0000259" key="2">
    <source>
        <dbReference type="PROSITE" id="PS51698"/>
    </source>
</evidence>
<sequence>MIPIAAASRALFFTFGFLTGFSSFTSSISSPRHPDLKPTRNRGTFERKIEATGRLAVHRCHHEVSIVLTVVIFAESRNQKIHTDRRLTSMPLPEDNLAELSFRDLQRECRDAGLDRSGTAAMLRKRLQESLNKQQRSNKRTKKSPADDLLCPITLELPWDPVTAEDGRVYERSAIQSHINHNRGCALLRSPMTNEKMGTRLLPAPQHRSLIETLIETGAIEGDLVIKWEQAAKDKKAAEELLRKANDGDPQAMEQAAINYELGEASFPLDWKQAFRWYKEAHLLGHVPARANLGACLCDGVGVNKNAKLGLVYLSMAATEGSDYAAYIMGMCFSNGKYGLSKDRQESIFWLNKC</sequence>
<dbReference type="GO" id="GO:0004842">
    <property type="term" value="F:ubiquitin-protein transferase activity"/>
    <property type="evidence" value="ECO:0007669"/>
    <property type="project" value="InterPro"/>
</dbReference>
<name>A0A9N8E8N3_9STRA</name>
<dbReference type="AlphaFoldDB" id="A0A9N8E8N3"/>
<dbReference type="PANTHER" id="PTHR46573">
    <property type="entry name" value="WD REPEAT, SAM AND U-BOX DOMAIN-CONTAINING PROTEIN 1"/>
    <property type="match status" value="1"/>
</dbReference>
<proteinExistence type="predicted"/>